<evidence type="ECO:0000313" key="2">
    <source>
        <dbReference type="Proteomes" id="UP000033358"/>
    </source>
</evidence>
<dbReference type="InterPro" id="IPR020183">
    <property type="entry name" value="Uncharacterised_RC0048"/>
</dbReference>
<sequence>MTNLYHILHKFPALEEEDMNPIQESLSRELVLRGKFRIDADDKINFAKLSLPYYSKHLTFTLRELTDLELLKATKKTLSDIFSKDTDSSKLDAKVRVTISGMIKQISKFQKVTDELEMRLARIVVQSAHPIVIKMLILEKVEIFVSYSHNIGDVLDVVSWQANGSNSGMQSTDGKNAAIFISCGGNPFGEHKEGMIYGDGYTAIARITVVGAQEIGHFSDIIRDQYGRHVSRHSAINGGTRARENVRIARLDDIKNLKLIIRDLEDLNIRTLAEYERHLKFYHKNKIKGLRVLKTKIIIHYLRYKLSKNLAKNYPEFIEDHSEKFLASKLLSLFADMGFNLEPKADVYANENKEIEEAIACIEALARVPQQAQKWGHDICKRIMKDLYKIYYNQVIPANIETYHNLTGELYNGTLTYEKHLILRIKKLFKKKIHYEKIWELE</sequence>
<reference evidence="1 2" key="1">
    <citation type="submission" date="2015-02" db="EMBL/GenBank/DDBJ databases">
        <title>Single cell genomics of a rare environmental alphaproteobacterium provides unique insights into Rickettsiaceae evolution.</title>
        <authorList>
            <person name="Martijn J."/>
            <person name="Schulz F."/>
            <person name="Zaremba-Niedzwiedzka K."/>
            <person name="Viklund J."/>
            <person name="Stepanauskas R."/>
            <person name="Andersson S.G.E."/>
            <person name="Horn M."/>
            <person name="Guy L."/>
            <person name="Ettema T.J.G."/>
        </authorList>
    </citation>
    <scope>NUCLEOTIDE SEQUENCE [LARGE SCALE GENOMIC DNA]</scope>
    <source>
        <strain evidence="1 2">SCGC AAA041-L04</strain>
    </source>
</reference>
<organism evidence="1 2">
    <name type="scientific">Candidatus Arcanibacter lacustris</name>
    <dbReference type="NCBI Taxonomy" id="1607817"/>
    <lineage>
        <taxon>Bacteria</taxon>
        <taxon>Pseudomonadati</taxon>
        <taxon>Pseudomonadota</taxon>
        <taxon>Alphaproteobacteria</taxon>
        <taxon>Rickettsiales</taxon>
        <taxon>Candidatus Arcanibacter</taxon>
    </lineage>
</organism>
<keyword evidence="2" id="KW-1185">Reference proteome</keyword>
<gene>
    <name evidence="1" type="ORF">SZ25_00320</name>
</gene>
<dbReference type="EMBL" id="JYHA01000051">
    <property type="protein sequence ID" value="KKB96577.1"/>
    <property type="molecule type" value="Genomic_DNA"/>
</dbReference>
<comment type="caution">
    <text evidence="1">The sequence shown here is derived from an EMBL/GenBank/DDBJ whole genome shotgun (WGS) entry which is preliminary data.</text>
</comment>
<protein>
    <submittedName>
        <fullName evidence="1">Uncharacterized protein</fullName>
    </submittedName>
</protein>
<name>A0A0F5MR75_9RICK</name>
<evidence type="ECO:0000313" key="1">
    <source>
        <dbReference type="EMBL" id="KKB96577.1"/>
    </source>
</evidence>
<dbReference type="Proteomes" id="UP000033358">
    <property type="component" value="Unassembled WGS sequence"/>
</dbReference>
<dbReference type="AlphaFoldDB" id="A0A0F5MR75"/>
<accession>A0A0F5MR75</accession>
<dbReference type="PATRIC" id="fig|1607817.3.peg.318"/>
<proteinExistence type="predicted"/>
<dbReference type="Pfam" id="PF10871">
    <property type="entry name" value="DUF2748"/>
    <property type="match status" value="1"/>
</dbReference>